<feature type="non-terminal residue" evidence="1">
    <location>
        <position position="1"/>
    </location>
</feature>
<protein>
    <submittedName>
        <fullName evidence="1">Uncharacterized protein</fullName>
    </submittedName>
</protein>
<gene>
    <name evidence="1" type="ORF">RhiirA5_303693</name>
</gene>
<proteinExistence type="predicted"/>
<name>A0A2N0NGU5_9GLOM</name>
<accession>A0A2N0NGU5</accession>
<dbReference type="Proteomes" id="UP000232722">
    <property type="component" value="Unassembled WGS sequence"/>
</dbReference>
<dbReference type="AlphaFoldDB" id="A0A2N0NGU5"/>
<dbReference type="EMBL" id="LLXJ01007254">
    <property type="protein sequence ID" value="PKB93789.1"/>
    <property type="molecule type" value="Genomic_DNA"/>
</dbReference>
<reference evidence="1 2" key="1">
    <citation type="submission" date="2016-04" db="EMBL/GenBank/DDBJ databases">
        <title>Genome analyses suggest a sexual origin of heterokaryosis in a supposedly ancient asexual fungus.</title>
        <authorList>
            <person name="Ropars J."/>
            <person name="Sedzielewska K."/>
            <person name="Noel J."/>
            <person name="Charron P."/>
            <person name="Farinelli L."/>
            <person name="Marton T."/>
            <person name="Kruger M."/>
            <person name="Pelin A."/>
            <person name="Brachmann A."/>
            <person name="Corradi N."/>
        </authorList>
    </citation>
    <scope>NUCLEOTIDE SEQUENCE [LARGE SCALE GENOMIC DNA]</scope>
    <source>
        <strain evidence="1 2">A5</strain>
    </source>
</reference>
<evidence type="ECO:0000313" key="1">
    <source>
        <dbReference type="EMBL" id="PKB93789.1"/>
    </source>
</evidence>
<comment type="caution">
    <text evidence="1">The sequence shown here is derived from an EMBL/GenBank/DDBJ whole genome shotgun (WGS) entry which is preliminary data.</text>
</comment>
<organism evidence="1 2">
    <name type="scientific">Rhizophagus irregularis</name>
    <dbReference type="NCBI Taxonomy" id="588596"/>
    <lineage>
        <taxon>Eukaryota</taxon>
        <taxon>Fungi</taxon>
        <taxon>Fungi incertae sedis</taxon>
        <taxon>Mucoromycota</taxon>
        <taxon>Glomeromycotina</taxon>
        <taxon>Glomeromycetes</taxon>
        <taxon>Glomerales</taxon>
        <taxon>Glomeraceae</taxon>
        <taxon>Rhizophagus</taxon>
    </lineage>
</organism>
<evidence type="ECO:0000313" key="2">
    <source>
        <dbReference type="Proteomes" id="UP000232722"/>
    </source>
</evidence>
<reference evidence="1 2" key="2">
    <citation type="submission" date="2017-09" db="EMBL/GenBank/DDBJ databases">
        <title>Extensive intraspecific genome diversity in a model arbuscular mycorrhizal fungus.</title>
        <authorList>
            <person name="Chen E.C."/>
            <person name="Morin E."/>
            <person name="Beaudet D."/>
            <person name="Noel J."/>
            <person name="Ndikumana S."/>
            <person name="Charron P."/>
            <person name="St-Onge C."/>
            <person name="Giorgi J."/>
            <person name="Grigoriev I.V."/>
            <person name="Roux C."/>
            <person name="Martin F.M."/>
            <person name="Corradi N."/>
        </authorList>
    </citation>
    <scope>NUCLEOTIDE SEQUENCE [LARGE SCALE GENOMIC DNA]</scope>
    <source>
        <strain evidence="1 2">A5</strain>
    </source>
</reference>
<sequence>QHSTGAIYASICNLLRSERNKPKNIIYLGFLPGLKEAGLERINHYLAPIVDEFLEL</sequence>